<proteinExistence type="predicted"/>
<keyword evidence="3" id="KW-1185">Reference proteome</keyword>
<accession>A0ABX0U4H2</accession>
<evidence type="ECO:0000256" key="1">
    <source>
        <dbReference type="SAM" id="MobiDB-lite"/>
    </source>
</evidence>
<dbReference type="RefSeq" id="WP_140046908.1">
    <property type="nucleotide sequence ID" value="NZ_BAAAEV010000001.1"/>
</dbReference>
<name>A0ABX0U4H2_9SPHN</name>
<evidence type="ECO:0000313" key="2">
    <source>
        <dbReference type="EMBL" id="NIJ24561.1"/>
    </source>
</evidence>
<reference evidence="2 3" key="1">
    <citation type="submission" date="2020-03" db="EMBL/GenBank/DDBJ databases">
        <title>Genomic Encyclopedia of Type Strains, Phase IV (KMG-IV): sequencing the most valuable type-strain genomes for metagenomic binning, comparative biology and taxonomic classification.</title>
        <authorList>
            <person name="Goeker M."/>
        </authorList>
    </citation>
    <scope>NUCLEOTIDE SEQUENCE [LARGE SCALE GENOMIC DNA]</scope>
    <source>
        <strain evidence="2 3">DSM 22753</strain>
    </source>
</reference>
<protein>
    <recommendedName>
        <fullName evidence="4">TadE-like protein</fullName>
    </recommendedName>
</protein>
<dbReference type="EMBL" id="JAASQP010000001">
    <property type="protein sequence ID" value="NIJ24561.1"/>
    <property type="molecule type" value="Genomic_DNA"/>
</dbReference>
<sequence>MTRLLRGITALLGSVRGTAFLEFGLSLPLFLGFVLTGLETANYVLANNRVQRLSAMVADLVAQSGAGSVGATERQIYDLFEAIDLTAKPFDLRRDGRIYITAVRGTDANNDRVVENRILWQRVDGQYVAAAAVLGCAQNTVFATLPENRLLSLDEILFHAQVTYEYEPIFSRVPFEWLDLPTAFTRVAMFRARSTSFQSPSSVNGFPPKRNCNTADGL</sequence>
<feature type="region of interest" description="Disordered" evidence="1">
    <location>
        <begin position="197"/>
        <end position="218"/>
    </location>
</feature>
<comment type="caution">
    <text evidence="2">The sequence shown here is derived from an EMBL/GenBank/DDBJ whole genome shotgun (WGS) entry which is preliminary data.</text>
</comment>
<evidence type="ECO:0000313" key="3">
    <source>
        <dbReference type="Proteomes" id="UP000788153"/>
    </source>
</evidence>
<evidence type="ECO:0008006" key="4">
    <source>
        <dbReference type="Google" id="ProtNLM"/>
    </source>
</evidence>
<organism evidence="2 3">
    <name type="scientific">Sphingomonas japonica</name>
    <dbReference type="NCBI Taxonomy" id="511662"/>
    <lineage>
        <taxon>Bacteria</taxon>
        <taxon>Pseudomonadati</taxon>
        <taxon>Pseudomonadota</taxon>
        <taxon>Alphaproteobacteria</taxon>
        <taxon>Sphingomonadales</taxon>
        <taxon>Sphingomonadaceae</taxon>
        <taxon>Sphingomonas</taxon>
    </lineage>
</organism>
<gene>
    <name evidence="2" type="ORF">FHT01_002103</name>
</gene>
<dbReference type="Proteomes" id="UP000788153">
    <property type="component" value="Unassembled WGS sequence"/>
</dbReference>